<dbReference type="InterPro" id="IPR035976">
    <property type="entry name" value="Sushi/SCR/CCP_sf"/>
</dbReference>
<dbReference type="EMBL" id="CACRXK020013080">
    <property type="protein sequence ID" value="CAB4024524.1"/>
    <property type="molecule type" value="Genomic_DNA"/>
</dbReference>
<dbReference type="Pfam" id="PF00084">
    <property type="entry name" value="Sushi"/>
    <property type="match status" value="3"/>
</dbReference>
<feature type="non-terminal residue" evidence="3">
    <location>
        <position position="1"/>
    </location>
</feature>
<feature type="compositionally biased region" description="Basic and acidic residues" evidence="2">
    <location>
        <begin position="261"/>
        <end position="272"/>
    </location>
</feature>
<dbReference type="SMART" id="SM00032">
    <property type="entry name" value="CCP"/>
    <property type="match status" value="3"/>
</dbReference>
<dbReference type="CDD" id="cd00033">
    <property type="entry name" value="CCP"/>
    <property type="match status" value="2"/>
</dbReference>
<dbReference type="Proteomes" id="UP001152795">
    <property type="component" value="Unassembled WGS sequence"/>
</dbReference>
<dbReference type="PROSITE" id="PS50923">
    <property type="entry name" value="SUSHI"/>
    <property type="match status" value="2"/>
</dbReference>
<keyword evidence="1" id="KW-0768">Sushi</keyword>
<protein>
    <submittedName>
        <fullName evidence="3">Uncharacterized protein</fullName>
    </submittedName>
</protein>
<comment type="caution">
    <text evidence="3">The sequence shown here is derived from an EMBL/GenBank/DDBJ whole genome shotgun (WGS) entry which is preliminary data.</text>
</comment>
<reference evidence="3" key="1">
    <citation type="submission" date="2020-04" db="EMBL/GenBank/DDBJ databases">
        <authorList>
            <person name="Alioto T."/>
            <person name="Alioto T."/>
            <person name="Gomez Garrido J."/>
        </authorList>
    </citation>
    <scope>NUCLEOTIDE SEQUENCE</scope>
    <source>
        <strain evidence="3">A484AB</strain>
    </source>
</reference>
<comment type="caution">
    <text evidence="1">Lacks conserved residue(s) required for the propagation of feature annotation.</text>
</comment>
<dbReference type="OrthoDB" id="5984683at2759"/>
<dbReference type="InterPro" id="IPR000436">
    <property type="entry name" value="Sushi_SCR_CCP_dom"/>
</dbReference>
<evidence type="ECO:0000313" key="3">
    <source>
        <dbReference type="EMBL" id="CAB4024524.1"/>
    </source>
</evidence>
<sequence length="600" mass="66397">ISCPPPTLPTNSEVISPSWFNASQGARDGRKLLLTCNPGYYRVGTSFVMTCSGDQWQLPTSFKCSPKNCGDPGVPTNGGKIGLEYHFKSKVTFNCNKCYKLVGAGYRVCNADQSWSDQNPTCQRVLTKCKAISGIANGRVMLTSTECGGKAIFSCDRYHNLVGSPEIFCNDNGNWTERTPYCERLGLHASTPCKDDNNIALPLTISPIVSETRQIQTDQNVEMVGILELSIPLEERSEMDTKMNTSLFTDDEGDSSSTDHSSSDQEISDHEVSQSAIAKLNADKDLEEQDSGEDSSMGSIDDDQDPETLDQQSEPPNNNPTLSDEDVASSRSETMYGPHPKLSRGDEIYNVQHEFRMVKDIKIVCSLDLLLQLFQIRCQTAGCAGVPAINYHFVGTAIVVYSTCTSGHKNRFCSSHELNNGLYVNNLQAAASLLLSGNNFGKIERLANFYGLAFISKSTYFRFQRLYLIPEINEWWCWMRREILGEFAGKDIVVGGDGQCDSPGFNAKNLCYFFVEVDTNYIIDVEILDKRHVGLASTNMEREGVKRGLENLNADHVNVVELVTDASTSVKGLLEAQFKGVVHSLDIWHKAKSIKKCLAK</sequence>
<dbReference type="PANTHER" id="PTHR31751">
    <property type="entry name" value="SI:CH211-108C17.2-RELATED-RELATED"/>
    <property type="match status" value="1"/>
</dbReference>
<keyword evidence="4" id="KW-1185">Reference proteome</keyword>
<name>A0A7D9J8V9_PARCT</name>
<proteinExistence type="predicted"/>
<dbReference type="Gene3D" id="2.10.70.10">
    <property type="entry name" value="Complement Module, domain 1"/>
    <property type="match status" value="3"/>
</dbReference>
<feature type="disulfide bond" evidence="1">
    <location>
        <begin position="155"/>
        <end position="182"/>
    </location>
</feature>
<feature type="non-terminal residue" evidence="3">
    <location>
        <position position="600"/>
    </location>
</feature>
<evidence type="ECO:0000256" key="2">
    <source>
        <dbReference type="SAM" id="MobiDB-lite"/>
    </source>
</evidence>
<keyword evidence="1" id="KW-1015">Disulfide bond</keyword>
<evidence type="ECO:0000256" key="1">
    <source>
        <dbReference type="PROSITE-ProRule" id="PRU00302"/>
    </source>
</evidence>
<evidence type="ECO:0000313" key="4">
    <source>
        <dbReference type="Proteomes" id="UP001152795"/>
    </source>
</evidence>
<feature type="region of interest" description="Disordered" evidence="2">
    <location>
        <begin position="245"/>
        <end position="343"/>
    </location>
</feature>
<dbReference type="SUPFAM" id="SSF57535">
    <property type="entry name" value="Complement control module/SCR domain"/>
    <property type="match status" value="3"/>
</dbReference>
<accession>A0A7D9J8V9</accession>
<gene>
    <name evidence="3" type="ORF">PACLA_8A059207</name>
</gene>
<organism evidence="3 4">
    <name type="scientific">Paramuricea clavata</name>
    <name type="common">Red gorgonian</name>
    <name type="synonym">Violescent sea-whip</name>
    <dbReference type="NCBI Taxonomy" id="317549"/>
    <lineage>
        <taxon>Eukaryota</taxon>
        <taxon>Metazoa</taxon>
        <taxon>Cnidaria</taxon>
        <taxon>Anthozoa</taxon>
        <taxon>Octocorallia</taxon>
        <taxon>Malacalcyonacea</taxon>
        <taxon>Plexauridae</taxon>
        <taxon>Paramuricea</taxon>
    </lineage>
</organism>
<feature type="compositionally biased region" description="Polar residues" evidence="2">
    <location>
        <begin position="309"/>
        <end position="322"/>
    </location>
</feature>
<dbReference type="AlphaFoldDB" id="A0A7D9J8V9"/>
<dbReference type="PANTHER" id="PTHR31751:SF7">
    <property type="entry name" value="THAP-TYPE DOMAIN-CONTAINING PROTEIN"/>
    <property type="match status" value="1"/>
</dbReference>
<feature type="disulfide bond" evidence="1">
    <location>
        <begin position="95"/>
        <end position="122"/>
    </location>
</feature>